<keyword evidence="3" id="KW-1185">Reference proteome</keyword>
<feature type="transmembrane region" description="Helical" evidence="1">
    <location>
        <begin position="739"/>
        <end position="761"/>
    </location>
</feature>
<feature type="transmembrane region" description="Helical" evidence="1">
    <location>
        <begin position="787"/>
        <end position="807"/>
    </location>
</feature>
<keyword evidence="1" id="KW-0472">Membrane</keyword>
<protein>
    <submittedName>
        <fullName evidence="2">Zinc finger transcription factor sma, putative</fullName>
        <ecNumber evidence="2">1.6.5.3</ecNumber>
    </submittedName>
</protein>
<reference evidence="2 3" key="1">
    <citation type="submission" date="2011-07" db="EMBL/GenBank/DDBJ databases">
        <authorList>
            <person name="Coyne R."/>
            <person name="Brami D."/>
            <person name="Johnson J."/>
            <person name="Hostetler J."/>
            <person name="Hannick L."/>
            <person name="Clark T."/>
            <person name="Cassidy-Hanley D."/>
            <person name="Inman J."/>
        </authorList>
    </citation>
    <scope>NUCLEOTIDE SEQUENCE [LARGE SCALE GENOMIC DNA]</scope>
    <source>
        <strain evidence="2 3">G5</strain>
    </source>
</reference>
<dbReference type="PANTHER" id="PTHR11319:SF35">
    <property type="entry name" value="OUTER MEMBRANE PROTEIN PMPC-RELATED"/>
    <property type="match status" value="1"/>
</dbReference>
<dbReference type="OrthoDB" id="313173at2759"/>
<dbReference type="EC" id="1.6.5.3" evidence="2"/>
<dbReference type="InterPro" id="IPR011050">
    <property type="entry name" value="Pectin_lyase_fold/virulence"/>
</dbReference>
<dbReference type="Proteomes" id="UP000008983">
    <property type="component" value="Unassembled WGS sequence"/>
</dbReference>
<gene>
    <name evidence="2" type="ORF">IMG5_162110</name>
</gene>
<dbReference type="RefSeq" id="XP_004030392.1">
    <property type="nucleotide sequence ID" value="XM_004030344.1"/>
</dbReference>
<feature type="transmembrane region" description="Helical" evidence="1">
    <location>
        <begin position="682"/>
        <end position="698"/>
    </location>
</feature>
<dbReference type="eggNOG" id="ENOG502S49T">
    <property type="taxonomic scope" value="Eukaryota"/>
</dbReference>
<organism evidence="2 3">
    <name type="scientific">Ichthyophthirius multifiliis</name>
    <name type="common">White spot disease agent</name>
    <name type="synonym">Ich</name>
    <dbReference type="NCBI Taxonomy" id="5932"/>
    <lineage>
        <taxon>Eukaryota</taxon>
        <taxon>Sar</taxon>
        <taxon>Alveolata</taxon>
        <taxon>Ciliophora</taxon>
        <taxon>Intramacronucleata</taxon>
        <taxon>Oligohymenophorea</taxon>
        <taxon>Hymenostomatida</taxon>
        <taxon>Ophryoglenina</taxon>
        <taxon>Ichthyophthirius</taxon>
    </lineage>
</organism>
<keyword evidence="2" id="KW-0560">Oxidoreductase</keyword>
<sequence length="1234" mass="141727">MNQVTGTFLQVQNSEGTIKYSIFKSGNAVFGGAILIENYASLEIQNTIFQECMAQISGGAIQSSSQLRISDSQFIKNQALNGNDVYFKGLDDIVINNVNITASLGISLYIWAREMQSNYLNIQGDKSIKNPGENEEMKGLYIFETTKTALNYATFEGLFGKRGSAIDIENYLNRQILQVTIQNSIFNSNIARRGAGIHSLGLVQVKLYDTQFQNNQAKLFNDTQGTGFGGGILYNCPIKYTQCLFQIIRCNFFNNIADMDGGAVKFEQSEIFVDSQTSFLNNQALYGSNIASYPIHLQKTNNSLSDQIVDFKRPDAFDKDFEQSIKESYFFQDAISGQFFNLFYALVDHYGNVVRTDNSSIAIITTKQQNIYLEDSQKVSVNGYFDFSILKITIDPGSVANFQITTNAIPEEWLQIAREKKTYRILEEQFSQTIVENKNEVGSMPILIQFRKCQLGEIQSAKQCIPCPAYQFSNIQLVTEKENECFECPFEAQCFGKNEVAPNAGFWRLSQFTQTFISCPNESACIGGFENNKITSYTGNCAQGYEGILCQGCNEGWARYKDNQCIECTDNLIYDIQSFFTILFASYMIFIAIRDTLQEGGDSKEHTVSLLKIFAPLTVFSMDCYYKQFGDSTVLVKIFLDIVTPLVIMLLAIIFFIIYFAIKEGADLLTVQSKRTKLKNHIVVVQLVIVFVFHPQIVESSFSLFQCVNLGDENNPQMFFQIDPQLRCMEGIHLQFVKYLGIPSIVSWVLIIPFIIGASLYKYKEIIDRPDISETFGFITKGYRSEYFFWEIIIMYRKSFLVIGSVFLQIDEFQKGLNVVLYFFIWYMIQNKYQPFISHRLNQVESFSLLTCVCYIYISLYYLVNDPDSIINIVMIIVLLVVYFGYIFYFLLVFAKQKVDEITEQISEVTENNQNLFMIKLLSRLSEIKACICAKEWLLKTNQRDIQRIKMQNSQNQVQKWDWIPCNHNLKTELKKQINIWSLQPSIVLTNPNEDGPDPHVKLFIDTEKSLQYTEDLGWNWHKSWNLPNISVRLEIKDFQTQEILQCPKNLYAHIFAVKAVIDQADNFHLVDVGMRGITKHELINGQSFFQAIKFLSTSYNNEGVKFHLVLCIYIQSDDDQTPKILNATISPPIFVDSRKSAKDSQIILEKKMSSFVEPFLPDNFNKAFIKRENKKRNDIETVILNDFEGLFNYLTAPNIRHKVQVVYICIFKAFLFKNRQNIPLSQPQDFLLV</sequence>
<name>G0R057_ICHMU</name>
<accession>G0R057</accession>
<feature type="transmembrane region" description="Helical" evidence="1">
    <location>
        <begin position="870"/>
        <end position="895"/>
    </location>
</feature>
<keyword evidence="1" id="KW-0812">Transmembrane</keyword>
<dbReference type="EMBL" id="GL984180">
    <property type="protein sequence ID" value="EGR29156.1"/>
    <property type="molecule type" value="Genomic_DNA"/>
</dbReference>
<dbReference type="OMA" id="YLEIRII"/>
<evidence type="ECO:0000313" key="3">
    <source>
        <dbReference type="Proteomes" id="UP000008983"/>
    </source>
</evidence>
<dbReference type="STRING" id="857967.G0R057"/>
<dbReference type="AlphaFoldDB" id="G0R057"/>
<dbReference type="InParanoid" id="G0R057"/>
<feature type="transmembrane region" description="Helical" evidence="1">
    <location>
        <begin position="642"/>
        <end position="662"/>
    </location>
</feature>
<evidence type="ECO:0000313" key="2">
    <source>
        <dbReference type="EMBL" id="EGR29156.1"/>
    </source>
</evidence>
<keyword evidence="1" id="KW-1133">Transmembrane helix</keyword>
<proteinExistence type="predicted"/>
<dbReference type="PANTHER" id="PTHR11319">
    <property type="entry name" value="G PROTEIN-COUPLED RECEPTOR-RELATED"/>
    <property type="match status" value="1"/>
</dbReference>
<evidence type="ECO:0000256" key="1">
    <source>
        <dbReference type="SAM" id="Phobius"/>
    </source>
</evidence>
<dbReference type="GeneID" id="14905248"/>
<dbReference type="SUPFAM" id="SSF51126">
    <property type="entry name" value="Pectin lyase-like"/>
    <property type="match status" value="1"/>
</dbReference>
<dbReference type="GO" id="GO:0016491">
    <property type="term" value="F:oxidoreductase activity"/>
    <property type="evidence" value="ECO:0007669"/>
    <property type="project" value="UniProtKB-KW"/>
</dbReference>
<feature type="transmembrane region" description="Helical" evidence="1">
    <location>
        <begin position="841"/>
        <end position="864"/>
    </location>
</feature>